<dbReference type="AlphaFoldDB" id="A0A7W7TXJ7"/>
<proteinExistence type="predicted"/>
<evidence type="ECO:0000313" key="1">
    <source>
        <dbReference type="EMBL" id="MBB4981232.1"/>
    </source>
</evidence>
<dbReference type="EMBL" id="JACHJY010000003">
    <property type="protein sequence ID" value="MBB4981232.1"/>
    <property type="molecule type" value="Genomic_DNA"/>
</dbReference>
<gene>
    <name evidence="1" type="ORF">GGE06_002142</name>
</gene>
<sequence>MFPPWMPTDHVRALIALHKSGDTVHPVRNT</sequence>
<evidence type="ECO:0000313" key="2">
    <source>
        <dbReference type="Proteomes" id="UP000582643"/>
    </source>
</evidence>
<reference evidence="1 2" key="1">
    <citation type="submission" date="2020-08" db="EMBL/GenBank/DDBJ databases">
        <title>Genomic Encyclopedia of Type Strains, Phase III (KMG-III): the genomes of soil and plant-associated and newly described type strains.</title>
        <authorList>
            <person name="Whitman W."/>
        </authorList>
    </citation>
    <scope>NUCLEOTIDE SEQUENCE [LARGE SCALE GENOMIC DNA]</scope>
    <source>
        <strain evidence="1 2">SFB5A</strain>
    </source>
</reference>
<keyword evidence="2" id="KW-1185">Reference proteome</keyword>
<name>A0A7W7TXJ7_9ACTN</name>
<protein>
    <submittedName>
        <fullName evidence="1">Uncharacterized protein</fullName>
    </submittedName>
</protein>
<organism evidence="1 2">
    <name type="scientific">Streptomyces nymphaeiformis</name>
    <dbReference type="NCBI Taxonomy" id="2663842"/>
    <lineage>
        <taxon>Bacteria</taxon>
        <taxon>Bacillati</taxon>
        <taxon>Actinomycetota</taxon>
        <taxon>Actinomycetes</taxon>
        <taxon>Kitasatosporales</taxon>
        <taxon>Streptomycetaceae</taxon>
        <taxon>Streptomyces</taxon>
    </lineage>
</organism>
<comment type="caution">
    <text evidence="1">The sequence shown here is derived from an EMBL/GenBank/DDBJ whole genome shotgun (WGS) entry which is preliminary data.</text>
</comment>
<accession>A0A7W7TXJ7</accession>
<dbReference type="Proteomes" id="UP000582643">
    <property type="component" value="Unassembled WGS sequence"/>
</dbReference>